<reference evidence="2 3" key="1">
    <citation type="submission" date="2019-08" db="EMBL/GenBank/DDBJ databases">
        <title>Complete genome sequence of Candidatus Uab amorphum.</title>
        <authorList>
            <person name="Shiratori T."/>
            <person name="Suzuki S."/>
            <person name="Kakizawa Y."/>
            <person name="Ishida K."/>
        </authorList>
    </citation>
    <scope>NUCLEOTIDE SEQUENCE [LARGE SCALE GENOMIC DNA]</scope>
    <source>
        <strain evidence="2 3">SRT547</strain>
    </source>
</reference>
<dbReference type="InterPro" id="IPR000994">
    <property type="entry name" value="Pept_M24"/>
</dbReference>
<protein>
    <submittedName>
        <fullName evidence="2">Peptidase M24</fullName>
    </submittedName>
</protein>
<evidence type="ECO:0000313" key="3">
    <source>
        <dbReference type="Proteomes" id="UP000326354"/>
    </source>
</evidence>
<evidence type="ECO:0000313" key="2">
    <source>
        <dbReference type="EMBL" id="BBM83539.1"/>
    </source>
</evidence>
<keyword evidence="3" id="KW-1185">Reference proteome</keyword>
<dbReference type="RefSeq" id="WP_151967735.1">
    <property type="nucleotide sequence ID" value="NZ_AP019860.1"/>
</dbReference>
<sequence>MIEKIQEAICKEEVDGWLFYNFRDIDPSANAILQIPEDTFASRRWFYFIPASGTPCKLVHKIEPHTLDHLPGEKYLYAGWQTMETHLAHLLKNHKTICMQYSPKAAVPYVSYVDAGTCELVKSCGVEVVSSANLIQLFEAVWSQEAIDSHNRSAQFLRTLVLEAFQHIRKCIDAQQGISEYKLQQFILERIVKENLEYHHAPIVAVNENAGDPHFSPQAENKRSIQDGDFVLIDLWGREKSENAVYADMTWMGYVGSEPTTKHQEVFNIVKQARDAAIAFIETRFSQNEKVYGYEVDDVTRNVINEAGYGEYFVHRTGHSIGRDLHWKGVNIDNLETKDERQLIEGVGFSIEPGIYMKDFGVRLEVNGYIHHGKLCVSAQPIQQKIIMI</sequence>
<dbReference type="PANTHER" id="PTHR46112">
    <property type="entry name" value="AMINOPEPTIDASE"/>
    <property type="match status" value="1"/>
</dbReference>
<accession>A0A5S9IKH2</accession>
<dbReference type="AlphaFoldDB" id="A0A5S9IKH2"/>
<dbReference type="KEGG" id="uam:UABAM_01891"/>
<dbReference type="SUPFAM" id="SSF55920">
    <property type="entry name" value="Creatinase/aminopeptidase"/>
    <property type="match status" value="1"/>
</dbReference>
<dbReference type="OrthoDB" id="9806388at2"/>
<dbReference type="EMBL" id="AP019860">
    <property type="protein sequence ID" value="BBM83539.1"/>
    <property type="molecule type" value="Genomic_DNA"/>
</dbReference>
<dbReference type="PANTHER" id="PTHR46112:SF3">
    <property type="entry name" value="AMINOPEPTIDASE YPDF"/>
    <property type="match status" value="1"/>
</dbReference>
<proteinExistence type="predicted"/>
<feature type="domain" description="Peptidase M24" evidence="1">
    <location>
        <begin position="163"/>
        <end position="367"/>
    </location>
</feature>
<dbReference type="InterPro" id="IPR036005">
    <property type="entry name" value="Creatinase/aminopeptidase-like"/>
</dbReference>
<name>A0A5S9IKH2_UABAM</name>
<dbReference type="Gene3D" id="3.90.230.10">
    <property type="entry name" value="Creatinase/methionine aminopeptidase superfamily"/>
    <property type="match status" value="1"/>
</dbReference>
<gene>
    <name evidence="2" type="ORF">UABAM_01891</name>
</gene>
<organism evidence="2 3">
    <name type="scientific">Uabimicrobium amorphum</name>
    <dbReference type="NCBI Taxonomy" id="2596890"/>
    <lineage>
        <taxon>Bacteria</taxon>
        <taxon>Pseudomonadati</taxon>
        <taxon>Planctomycetota</taxon>
        <taxon>Candidatus Uabimicrobiia</taxon>
        <taxon>Candidatus Uabimicrobiales</taxon>
        <taxon>Candidatus Uabimicrobiaceae</taxon>
        <taxon>Candidatus Uabimicrobium</taxon>
    </lineage>
</organism>
<dbReference type="InterPro" id="IPR050659">
    <property type="entry name" value="Peptidase_M24B"/>
</dbReference>
<evidence type="ECO:0000259" key="1">
    <source>
        <dbReference type="Pfam" id="PF00557"/>
    </source>
</evidence>
<dbReference type="Pfam" id="PF00557">
    <property type="entry name" value="Peptidase_M24"/>
    <property type="match status" value="1"/>
</dbReference>
<dbReference type="Proteomes" id="UP000326354">
    <property type="component" value="Chromosome"/>
</dbReference>